<comment type="caution">
    <text evidence="2">The sequence shown here is derived from an EMBL/GenBank/DDBJ whole genome shotgun (WGS) entry which is preliminary data.</text>
</comment>
<evidence type="ECO:0000313" key="2">
    <source>
        <dbReference type="EMBL" id="TCW02743.1"/>
    </source>
</evidence>
<dbReference type="PANTHER" id="PTHR43404:SF2">
    <property type="entry name" value="LIPOPOLYSACCHARIDE CHOLINEPHOSPHOTRANSFERASE LICD"/>
    <property type="match status" value="1"/>
</dbReference>
<dbReference type="Pfam" id="PF04991">
    <property type="entry name" value="LicD"/>
    <property type="match status" value="1"/>
</dbReference>
<sequence>MDQLQANLYKLLAELDEICKRNDVTYYLAGGTALGAIRGGGFLPWDDDIDLYITRENWNKLVKVMETQTPENRVFVCVENDDIYCNPVGRYVDKETTVMMKSQLLCGKACGQLIEFFVMDPMPLGEDAKWNHRKLVKVYTELLSPYFVVNRNILHENTEFDFDLYNKYYKKSLIFGKKKVLNELLEKITSTTTENSDCYCMRWGTRTLMYGIDLLGEPRMEKFEDAMFPVPAKQEEVARIAYGDSWMYVPEGSGKVVHNLDKDLMTPFQQYVDLYKPLLNETKLMRNYKKNKRIRAKALYKKNEFKYNFACSRAKIAAKHIVESDYDINVLRELLKNKAFAQLQKHLSYFYSVQFNPDIKVDNILVPVSDEYIYIAVMNHVLQGAYYKVNSIMSARKNINKPLTDELQEADRIMQFCKQLSIAIYDKKDIQLVENILQENTQYSHMIPDYARGELWVMCQKANTNADYEKLLKEAKDRVALFVDDGEIMRYEAYALYMLDKKDESKEKYIDAIQRTRNGFVWKEVNDLFGIDAYDVIDNQEDDDENEDVEDTKNDD</sequence>
<name>A0A4R3Z807_9FIRM</name>
<dbReference type="Proteomes" id="UP000295515">
    <property type="component" value="Unassembled WGS sequence"/>
</dbReference>
<dbReference type="RefSeq" id="WP_066448584.1">
    <property type="nucleotide sequence ID" value="NZ_JANKBF010000001.1"/>
</dbReference>
<reference evidence="2 3" key="1">
    <citation type="submission" date="2019-03" db="EMBL/GenBank/DDBJ databases">
        <title>Genomic Encyclopedia of Type Strains, Phase IV (KMG-IV): sequencing the most valuable type-strain genomes for metagenomic binning, comparative biology and taxonomic classification.</title>
        <authorList>
            <person name="Goeker M."/>
        </authorList>
    </citation>
    <scope>NUCLEOTIDE SEQUENCE [LARGE SCALE GENOMIC DNA]</scope>
    <source>
        <strain evidence="2 3">DSM 29487</strain>
    </source>
</reference>
<dbReference type="EMBL" id="SMCQ01000001">
    <property type="protein sequence ID" value="TCW02743.1"/>
    <property type="molecule type" value="Genomic_DNA"/>
</dbReference>
<dbReference type="Gene3D" id="3.30.460.40">
    <property type="match status" value="1"/>
</dbReference>
<dbReference type="GeneID" id="98913871"/>
<dbReference type="InterPro" id="IPR007074">
    <property type="entry name" value="LicD/FKTN/FKRP_NTP_transf"/>
</dbReference>
<protein>
    <submittedName>
        <fullName evidence="2">Phosphorylcholine metabolism protein LicD</fullName>
    </submittedName>
</protein>
<dbReference type="PANTHER" id="PTHR43404">
    <property type="entry name" value="LIPOPOLYSACCHARIDE CHOLINEPHOSPHOTRANSFERASE LICD"/>
    <property type="match status" value="1"/>
</dbReference>
<proteinExistence type="predicted"/>
<gene>
    <name evidence="2" type="ORF">EDD60_10140</name>
</gene>
<evidence type="ECO:0000313" key="3">
    <source>
        <dbReference type="Proteomes" id="UP000295515"/>
    </source>
</evidence>
<organism evidence="2 3">
    <name type="scientific">Longibaculum muris</name>
    <dbReference type="NCBI Taxonomy" id="1796628"/>
    <lineage>
        <taxon>Bacteria</taxon>
        <taxon>Bacillati</taxon>
        <taxon>Bacillota</taxon>
        <taxon>Erysipelotrichia</taxon>
        <taxon>Erysipelotrichales</taxon>
        <taxon>Coprobacillaceae</taxon>
        <taxon>Longibaculum</taxon>
    </lineage>
</organism>
<dbReference type="AlphaFoldDB" id="A0A4R3Z807"/>
<evidence type="ECO:0000259" key="1">
    <source>
        <dbReference type="Pfam" id="PF04991"/>
    </source>
</evidence>
<dbReference type="InterPro" id="IPR052942">
    <property type="entry name" value="LPS_cholinephosphotransferase"/>
</dbReference>
<feature type="domain" description="LicD/FKTN/FKRP nucleotidyltransferase" evidence="1">
    <location>
        <begin position="19"/>
        <end position="242"/>
    </location>
</feature>
<dbReference type="GO" id="GO:0009100">
    <property type="term" value="P:glycoprotein metabolic process"/>
    <property type="evidence" value="ECO:0007669"/>
    <property type="project" value="UniProtKB-ARBA"/>
</dbReference>
<accession>A0A4R3Z807</accession>
<keyword evidence="3" id="KW-1185">Reference proteome</keyword>